<dbReference type="PROSITE" id="PS01360">
    <property type="entry name" value="ZF_MYND_1"/>
    <property type="match status" value="1"/>
</dbReference>
<evidence type="ECO:0000256" key="3">
    <source>
        <dbReference type="ARBA" id="ARBA00022833"/>
    </source>
</evidence>
<dbReference type="InParanoid" id="A0A2T3B574"/>
<evidence type="ECO:0000256" key="1">
    <source>
        <dbReference type="ARBA" id="ARBA00022723"/>
    </source>
</evidence>
<keyword evidence="2 4" id="KW-0863">Zinc-finger</keyword>
<dbReference type="OrthoDB" id="5945798at2759"/>
<name>A0A2T3B574_AMORE</name>
<keyword evidence="3" id="KW-0862">Zinc</keyword>
<proteinExistence type="predicted"/>
<accession>A0A2T3B574</accession>
<reference evidence="6 7" key="1">
    <citation type="journal article" date="2018" name="New Phytol.">
        <title>Comparative genomics and transcriptomics depict ericoid mycorrhizal fungi as versatile saprotrophs and plant mutualists.</title>
        <authorList>
            <person name="Martino E."/>
            <person name="Morin E."/>
            <person name="Grelet G.A."/>
            <person name="Kuo A."/>
            <person name="Kohler A."/>
            <person name="Daghino S."/>
            <person name="Barry K.W."/>
            <person name="Cichocki N."/>
            <person name="Clum A."/>
            <person name="Dockter R.B."/>
            <person name="Hainaut M."/>
            <person name="Kuo R.C."/>
            <person name="LaButti K."/>
            <person name="Lindahl B.D."/>
            <person name="Lindquist E.A."/>
            <person name="Lipzen A."/>
            <person name="Khouja H.R."/>
            <person name="Magnuson J."/>
            <person name="Murat C."/>
            <person name="Ohm R.A."/>
            <person name="Singer S.W."/>
            <person name="Spatafora J.W."/>
            <person name="Wang M."/>
            <person name="Veneault-Fourrey C."/>
            <person name="Henrissat B."/>
            <person name="Grigoriev I.V."/>
            <person name="Martin F.M."/>
            <person name="Perotto S."/>
        </authorList>
    </citation>
    <scope>NUCLEOTIDE SEQUENCE [LARGE SCALE GENOMIC DNA]</scope>
    <source>
        <strain evidence="6 7">ATCC 22711</strain>
    </source>
</reference>
<keyword evidence="7" id="KW-1185">Reference proteome</keyword>
<dbReference type="InterPro" id="IPR002893">
    <property type="entry name" value="Znf_MYND"/>
</dbReference>
<dbReference type="Gene3D" id="6.10.140.2220">
    <property type="match status" value="1"/>
</dbReference>
<protein>
    <recommendedName>
        <fullName evidence="5">MYND-type domain-containing protein</fullName>
    </recommendedName>
</protein>
<dbReference type="SUPFAM" id="SSF144232">
    <property type="entry name" value="HIT/MYND zinc finger-like"/>
    <property type="match status" value="1"/>
</dbReference>
<evidence type="ECO:0000256" key="4">
    <source>
        <dbReference type="PROSITE-ProRule" id="PRU00134"/>
    </source>
</evidence>
<evidence type="ECO:0000313" key="7">
    <source>
        <dbReference type="Proteomes" id="UP000241818"/>
    </source>
</evidence>
<evidence type="ECO:0000259" key="5">
    <source>
        <dbReference type="PROSITE" id="PS50865"/>
    </source>
</evidence>
<dbReference type="AlphaFoldDB" id="A0A2T3B574"/>
<dbReference type="RefSeq" id="XP_024722069.1">
    <property type="nucleotide sequence ID" value="XM_024864584.1"/>
</dbReference>
<evidence type="ECO:0000256" key="2">
    <source>
        <dbReference type="ARBA" id="ARBA00022771"/>
    </source>
</evidence>
<dbReference type="EMBL" id="KZ679009">
    <property type="protein sequence ID" value="PSS21914.1"/>
    <property type="molecule type" value="Genomic_DNA"/>
</dbReference>
<dbReference type="GO" id="GO:0008270">
    <property type="term" value="F:zinc ion binding"/>
    <property type="evidence" value="ECO:0007669"/>
    <property type="project" value="UniProtKB-KW"/>
</dbReference>
<dbReference type="STRING" id="857342.A0A2T3B574"/>
<dbReference type="GeneID" id="36572665"/>
<feature type="domain" description="MYND-type" evidence="5">
    <location>
        <begin position="8"/>
        <end position="50"/>
    </location>
</feature>
<keyword evidence="1" id="KW-0479">Metal-binding</keyword>
<dbReference type="PROSITE" id="PS50865">
    <property type="entry name" value="ZF_MYND_2"/>
    <property type="match status" value="1"/>
</dbReference>
<dbReference type="Pfam" id="PF01753">
    <property type="entry name" value="zf-MYND"/>
    <property type="match status" value="1"/>
</dbReference>
<gene>
    <name evidence="6" type="ORF">M430DRAFT_218734</name>
</gene>
<organism evidence="6 7">
    <name type="scientific">Amorphotheca resinae ATCC 22711</name>
    <dbReference type="NCBI Taxonomy" id="857342"/>
    <lineage>
        <taxon>Eukaryota</taxon>
        <taxon>Fungi</taxon>
        <taxon>Dikarya</taxon>
        <taxon>Ascomycota</taxon>
        <taxon>Pezizomycotina</taxon>
        <taxon>Leotiomycetes</taxon>
        <taxon>Helotiales</taxon>
        <taxon>Amorphothecaceae</taxon>
        <taxon>Amorphotheca</taxon>
    </lineage>
</organism>
<sequence>MNPDTAICQSCTAIKFQSQLFRCRGCESVWYCDKECQTRGWSEKGHKVECKILKVVRGIQVRDGDLIS</sequence>
<evidence type="ECO:0000313" key="6">
    <source>
        <dbReference type="EMBL" id="PSS21914.1"/>
    </source>
</evidence>
<dbReference type="Proteomes" id="UP000241818">
    <property type="component" value="Unassembled WGS sequence"/>
</dbReference>